<comment type="catalytic activity">
    <reaction evidence="1">
        <text>1D-myo-inositol 1,3,4,5,6-pentakisphosphate + ATP = 1D-myo-inositol hexakisphosphate + ADP + H(+)</text>
        <dbReference type="Rhea" id="RHEA:20313"/>
        <dbReference type="ChEBI" id="CHEBI:15378"/>
        <dbReference type="ChEBI" id="CHEBI:30616"/>
        <dbReference type="ChEBI" id="CHEBI:57733"/>
        <dbReference type="ChEBI" id="CHEBI:58130"/>
        <dbReference type="ChEBI" id="CHEBI:456216"/>
        <dbReference type="EC" id="2.7.1.158"/>
    </reaction>
</comment>
<evidence type="ECO:0000313" key="3">
    <source>
        <dbReference type="Proteomes" id="UP000004810"/>
    </source>
</evidence>
<keyword evidence="1" id="KW-0067">ATP-binding</keyword>
<keyword evidence="1" id="KW-0808">Transferase</keyword>
<keyword evidence="1" id="KW-0418">Kinase</keyword>
<protein>
    <recommendedName>
        <fullName evidence="1">Inositol-pentakisphosphate 2-kinase</fullName>
        <ecNumber evidence="1">2.7.1.158</ecNumber>
    </recommendedName>
</protein>
<comment type="function">
    <text evidence="1">Phosphorylates Ins(1,3,4,5,6)P5 at position 2 to form Ins(1,2,3,4,5,6)P6 (InsP6 or phytate).</text>
</comment>
<dbReference type="Proteomes" id="UP000004810">
    <property type="component" value="Unassembled WGS sequence"/>
</dbReference>
<evidence type="ECO:0000313" key="2">
    <source>
        <dbReference type="EMBL" id="EJW73080.1"/>
    </source>
</evidence>
<dbReference type="InterPro" id="IPR009286">
    <property type="entry name" value="Ins_P5_2-kin"/>
</dbReference>
<evidence type="ECO:0000256" key="1">
    <source>
        <dbReference type="RuleBase" id="RU364126"/>
    </source>
</evidence>
<comment type="domain">
    <text evidence="1">The EXKPK motif is conserved in inositol-pentakisphosphate 2-kinases of both family 1 and 2.</text>
</comment>
<gene>
    <name evidence="2" type="ORF">WUBG_16012</name>
</gene>
<dbReference type="GO" id="GO:0035299">
    <property type="term" value="F:inositol-1,3,4,5,6-pentakisphosphate 2-kinase activity"/>
    <property type="evidence" value="ECO:0007669"/>
    <property type="project" value="UniProtKB-EC"/>
</dbReference>
<organism evidence="2 3">
    <name type="scientific">Wuchereria bancrofti</name>
    <dbReference type="NCBI Taxonomy" id="6293"/>
    <lineage>
        <taxon>Eukaryota</taxon>
        <taxon>Metazoa</taxon>
        <taxon>Ecdysozoa</taxon>
        <taxon>Nematoda</taxon>
        <taxon>Chromadorea</taxon>
        <taxon>Rhabditida</taxon>
        <taxon>Spirurina</taxon>
        <taxon>Spiruromorpha</taxon>
        <taxon>Filarioidea</taxon>
        <taxon>Onchocercidae</taxon>
        <taxon>Wuchereria</taxon>
    </lineage>
</organism>
<dbReference type="EC" id="2.7.1.158" evidence="1"/>
<dbReference type="AlphaFoldDB" id="J9AG87"/>
<keyword evidence="1" id="KW-0547">Nucleotide-binding</keyword>
<comment type="caution">
    <text evidence="2">The sequence shown here is derived from an EMBL/GenBank/DDBJ whole genome shotgun (WGS) entry which is preliminary data.</text>
</comment>
<dbReference type="GO" id="GO:0005524">
    <property type="term" value="F:ATP binding"/>
    <property type="evidence" value="ECO:0007669"/>
    <property type="project" value="UniProtKB-KW"/>
</dbReference>
<proteinExistence type="predicted"/>
<accession>J9AG87</accession>
<sequence length="203" mass="23033">MLIAGKVPFGCLRTNVRFLSVGFVQRIAWRLTKQRKSGNVTTKPKCHVVIAYLEKLIVPFLGRQFLVKPKVVEIDTESLHHLAKIPALPFNLKIETFDELCDSKKYPSTMSFFPSCCSKNIRYVSILQMMDATRIPKCLSSRYFGPTITVEIKPKQGFMQNHPGISVPYCNNCILQTMLIAGKVPFGCLRTNVRFLSVGFVQR</sequence>
<reference evidence="3" key="1">
    <citation type="submission" date="2012-08" db="EMBL/GenBank/DDBJ databases">
        <title>The Genome Sequence of Wuchereria bancrofti.</title>
        <authorList>
            <person name="Nutman T.B."/>
            <person name="Fink D.L."/>
            <person name="Russ C."/>
            <person name="Young S."/>
            <person name="Zeng Q."/>
            <person name="Koehrsen M."/>
            <person name="Alvarado L."/>
            <person name="Berlin A."/>
            <person name="Chapman S.B."/>
            <person name="Chen Z."/>
            <person name="Freedman E."/>
            <person name="Gellesch M."/>
            <person name="Goldberg J."/>
            <person name="Griggs A."/>
            <person name="Gujja S."/>
            <person name="Heilman E.R."/>
            <person name="Heiman D."/>
            <person name="Hepburn T."/>
            <person name="Howarth C."/>
            <person name="Jen D."/>
            <person name="Larson L."/>
            <person name="Lewis B."/>
            <person name="Mehta T."/>
            <person name="Park D."/>
            <person name="Pearson M."/>
            <person name="Roberts A."/>
            <person name="Saif S."/>
            <person name="Shea T."/>
            <person name="Shenoy N."/>
            <person name="Sisk P."/>
            <person name="Stolte C."/>
            <person name="Sykes S."/>
            <person name="Walk T."/>
            <person name="White J."/>
            <person name="Yandava C."/>
            <person name="Haas B."/>
            <person name="Henn M.R."/>
            <person name="Nusbaum C."/>
            <person name="Birren B."/>
        </authorList>
    </citation>
    <scope>NUCLEOTIDE SEQUENCE [LARGE SCALE GENOMIC DNA]</scope>
    <source>
        <strain evidence="3">NA</strain>
    </source>
</reference>
<dbReference type="Pfam" id="PF06090">
    <property type="entry name" value="Ins_P5_2-kin"/>
    <property type="match status" value="1"/>
</dbReference>
<dbReference type="EMBL" id="ADBV01014754">
    <property type="protein sequence ID" value="EJW73080.1"/>
    <property type="molecule type" value="Genomic_DNA"/>
</dbReference>
<name>J9AG87_WUCBA</name>